<dbReference type="GO" id="GO:1902201">
    <property type="term" value="P:negative regulation of bacterial-type flagellum-dependent cell motility"/>
    <property type="evidence" value="ECO:0007669"/>
    <property type="project" value="TreeGrafter"/>
</dbReference>
<proteinExistence type="predicted"/>
<dbReference type="PROSITE" id="PS50885">
    <property type="entry name" value="HAMP"/>
    <property type="match status" value="1"/>
</dbReference>
<dbReference type="Pfam" id="PF00990">
    <property type="entry name" value="GGDEF"/>
    <property type="match status" value="1"/>
</dbReference>
<feature type="domain" description="HAMP" evidence="4">
    <location>
        <begin position="207"/>
        <end position="260"/>
    </location>
</feature>
<dbReference type="RefSeq" id="WP_183610092.1">
    <property type="nucleotide sequence ID" value="NZ_JACHAZ010000010.1"/>
</dbReference>
<dbReference type="InterPro" id="IPR029787">
    <property type="entry name" value="Nucleotide_cyclase"/>
</dbReference>
<dbReference type="SUPFAM" id="SSF158472">
    <property type="entry name" value="HAMP domain-like"/>
    <property type="match status" value="1"/>
</dbReference>
<dbReference type="PANTHER" id="PTHR45138">
    <property type="entry name" value="REGULATORY COMPONENTS OF SENSORY TRANSDUCTION SYSTEM"/>
    <property type="match status" value="1"/>
</dbReference>
<evidence type="ECO:0000313" key="6">
    <source>
        <dbReference type="EMBL" id="MBB4293508.1"/>
    </source>
</evidence>
<dbReference type="InterPro" id="IPR050469">
    <property type="entry name" value="Diguanylate_Cyclase"/>
</dbReference>
<dbReference type="InterPro" id="IPR029016">
    <property type="entry name" value="GAF-like_dom_sf"/>
</dbReference>
<dbReference type="Gene3D" id="3.30.70.270">
    <property type="match status" value="1"/>
</dbReference>
<dbReference type="CDD" id="cd01949">
    <property type="entry name" value="GGDEF"/>
    <property type="match status" value="1"/>
</dbReference>
<dbReference type="Gene3D" id="3.30.450.40">
    <property type="match status" value="1"/>
</dbReference>
<evidence type="ECO:0000256" key="2">
    <source>
        <dbReference type="ARBA" id="ARBA00034247"/>
    </source>
</evidence>
<keyword evidence="3" id="KW-0472">Membrane</keyword>
<dbReference type="GO" id="GO:0007165">
    <property type="term" value="P:signal transduction"/>
    <property type="evidence" value="ECO:0007669"/>
    <property type="project" value="InterPro"/>
</dbReference>
<evidence type="ECO:0000259" key="5">
    <source>
        <dbReference type="PROSITE" id="PS50887"/>
    </source>
</evidence>
<sequence>MRISAITNWAYGVTVLLTVLSGTAFILSANSAKQERIAVQEHLTLDALGEELALGSEERTDEARLYVMRGEERHLNAFHVQEAEELHRETAIKNIHALNVSPAETAALEEIARDAESLDKIEEAAISSYQNGDQAGARQMLFGPEHERSQTAVIETVTRFRELTAARTGTALSQAQSRADLWGTVAKTMLGLTAALFLGVLYFVLRRRVALPLMRMSGIVSRLAKQDYEVEVPLDRRRDEISEMNDAIHIFRNNGRERDRLDAERLRDQQTKDLILQMMHRLQACQTQHELAEAVSLFAPRIFPGLAGHLYVMNDSRTALMSVGSWHEPHASQTSFPSSACWGLRRGRPHVSNRDHSDIPCQHLDESQTPCLCVPLIAQGETIGLLYFEDQPEQETVAETARLYLELIAENIGLAVANLQLRDRLTNLAVRDPLTGLFNRRSLDEAFNRHIRDQPREPLVCLMVDIDHFKRFNDEFGHDAGDEVMRYVAQIAVDTIGDAGTVYRFGGEEFTVLLPGSTEEAGFQLAETLRTNIRTTPLSYRGRILGSVSVSIGIASSLEASQVTTLLMRADVGLLEAKSRGRNVTVSASQLTSSDSPKFRAR</sequence>
<dbReference type="GO" id="GO:0043709">
    <property type="term" value="P:cell adhesion involved in single-species biofilm formation"/>
    <property type="evidence" value="ECO:0007669"/>
    <property type="project" value="TreeGrafter"/>
</dbReference>
<gene>
    <name evidence="6" type="ORF">GGE16_005601</name>
</gene>
<dbReference type="FunFam" id="3.30.70.270:FF:000001">
    <property type="entry name" value="Diguanylate cyclase domain protein"/>
    <property type="match status" value="1"/>
</dbReference>
<dbReference type="GO" id="GO:0052621">
    <property type="term" value="F:diguanylate cyclase activity"/>
    <property type="evidence" value="ECO:0007669"/>
    <property type="project" value="UniProtKB-EC"/>
</dbReference>
<comment type="caution">
    <text evidence="6">The sequence shown here is derived from an EMBL/GenBank/DDBJ whole genome shotgun (WGS) entry which is preliminary data.</text>
</comment>
<dbReference type="SMART" id="SM00267">
    <property type="entry name" value="GGDEF"/>
    <property type="match status" value="1"/>
</dbReference>
<dbReference type="GO" id="GO:0005886">
    <property type="term" value="C:plasma membrane"/>
    <property type="evidence" value="ECO:0007669"/>
    <property type="project" value="TreeGrafter"/>
</dbReference>
<dbReference type="PANTHER" id="PTHR45138:SF9">
    <property type="entry name" value="DIGUANYLATE CYCLASE DGCM-RELATED"/>
    <property type="match status" value="1"/>
</dbReference>
<protein>
    <recommendedName>
        <fullName evidence="1">diguanylate cyclase</fullName>
        <ecNumber evidence="1">2.7.7.65</ecNumber>
    </recommendedName>
</protein>
<keyword evidence="3" id="KW-0812">Transmembrane</keyword>
<feature type="transmembrane region" description="Helical" evidence="3">
    <location>
        <begin position="181"/>
        <end position="205"/>
    </location>
</feature>
<dbReference type="Pfam" id="PF13185">
    <property type="entry name" value="GAF_2"/>
    <property type="match status" value="1"/>
</dbReference>
<dbReference type="EMBL" id="JACIGO010000010">
    <property type="protein sequence ID" value="MBB4293508.1"/>
    <property type="molecule type" value="Genomic_DNA"/>
</dbReference>
<dbReference type="PROSITE" id="PS50887">
    <property type="entry name" value="GGDEF"/>
    <property type="match status" value="1"/>
</dbReference>
<dbReference type="NCBIfam" id="TIGR00254">
    <property type="entry name" value="GGDEF"/>
    <property type="match status" value="1"/>
</dbReference>
<evidence type="ECO:0000259" key="4">
    <source>
        <dbReference type="PROSITE" id="PS50885"/>
    </source>
</evidence>
<keyword evidence="3" id="KW-1133">Transmembrane helix</keyword>
<dbReference type="InterPro" id="IPR000160">
    <property type="entry name" value="GGDEF_dom"/>
</dbReference>
<reference evidence="6 7" key="1">
    <citation type="submission" date="2020-08" db="EMBL/GenBank/DDBJ databases">
        <title>Genomic Encyclopedia of Type Strains, Phase IV (KMG-V): Genome sequencing to study the core and pangenomes of soil and plant-associated prokaryotes.</title>
        <authorList>
            <person name="Whitman W."/>
        </authorList>
    </citation>
    <scope>NUCLEOTIDE SEQUENCE [LARGE SCALE GENOMIC DNA]</scope>
    <source>
        <strain evidence="6 7">SEMIA 415</strain>
    </source>
</reference>
<dbReference type="InterPro" id="IPR043128">
    <property type="entry name" value="Rev_trsase/Diguanyl_cyclase"/>
</dbReference>
<name>A0AAE2MPF5_RHILE</name>
<evidence type="ECO:0000313" key="7">
    <source>
        <dbReference type="Proteomes" id="UP000538507"/>
    </source>
</evidence>
<dbReference type="EC" id="2.7.7.65" evidence="1"/>
<evidence type="ECO:0000256" key="1">
    <source>
        <dbReference type="ARBA" id="ARBA00012528"/>
    </source>
</evidence>
<organism evidence="6 7">
    <name type="scientific">Rhizobium leguminosarum</name>
    <dbReference type="NCBI Taxonomy" id="384"/>
    <lineage>
        <taxon>Bacteria</taxon>
        <taxon>Pseudomonadati</taxon>
        <taxon>Pseudomonadota</taxon>
        <taxon>Alphaproteobacteria</taxon>
        <taxon>Hyphomicrobiales</taxon>
        <taxon>Rhizobiaceae</taxon>
        <taxon>Rhizobium/Agrobacterium group</taxon>
        <taxon>Rhizobium</taxon>
    </lineage>
</organism>
<dbReference type="SUPFAM" id="SSF55781">
    <property type="entry name" value="GAF domain-like"/>
    <property type="match status" value="1"/>
</dbReference>
<evidence type="ECO:0000256" key="3">
    <source>
        <dbReference type="SAM" id="Phobius"/>
    </source>
</evidence>
<dbReference type="AlphaFoldDB" id="A0AAE2MPF5"/>
<accession>A0AAE2MPF5</accession>
<dbReference type="Proteomes" id="UP000538507">
    <property type="component" value="Unassembled WGS sequence"/>
</dbReference>
<dbReference type="InterPro" id="IPR003018">
    <property type="entry name" value="GAF"/>
</dbReference>
<dbReference type="SMART" id="SM00065">
    <property type="entry name" value="GAF"/>
    <property type="match status" value="1"/>
</dbReference>
<dbReference type="SUPFAM" id="SSF55073">
    <property type="entry name" value="Nucleotide cyclase"/>
    <property type="match status" value="1"/>
</dbReference>
<dbReference type="Gene3D" id="6.10.340.10">
    <property type="match status" value="1"/>
</dbReference>
<comment type="catalytic activity">
    <reaction evidence="2">
        <text>2 GTP = 3',3'-c-di-GMP + 2 diphosphate</text>
        <dbReference type="Rhea" id="RHEA:24898"/>
        <dbReference type="ChEBI" id="CHEBI:33019"/>
        <dbReference type="ChEBI" id="CHEBI:37565"/>
        <dbReference type="ChEBI" id="CHEBI:58805"/>
        <dbReference type="EC" id="2.7.7.65"/>
    </reaction>
</comment>
<dbReference type="InterPro" id="IPR003660">
    <property type="entry name" value="HAMP_dom"/>
</dbReference>
<feature type="domain" description="GGDEF" evidence="5">
    <location>
        <begin position="457"/>
        <end position="590"/>
    </location>
</feature>